<protein>
    <submittedName>
        <fullName evidence="2">4267_t:CDS:1</fullName>
    </submittedName>
</protein>
<comment type="caution">
    <text evidence="2">The sequence shown here is derived from an EMBL/GenBank/DDBJ whole genome shotgun (WGS) entry which is preliminary data.</text>
</comment>
<dbReference type="Pfam" id="PF16761">
    <property type="entry name" value="Clr2_transil"/>
    <property type="match status" value="1"/>
</dbReference>
<organism evidence="2 3">
    <name type="scientific">Funneliformis mosseae</name>
    <name type="common">Endomycorrhizal fungus</name>
    <name type="synonym">Glomus mosseae</name>
    <dbReference type="NCBI Taxonomy" id="27381"/>
    <lineage>
        <taxon>Eukaryota</taxon>
        <taxon>Fungi</taxon>
        <taxon>Fungi incertae sedis</taxon>
        <taxon>Mucoromycota</taxon>
        <taxon>Glomeromycotina</taxon>
        <taxon>Glomeromycetes</taxon>
        <taxon>Glomerales</taxon>
        <taxon>Glomeraceae</taxon>
        <taxon>Funneliformis</taxon>
    </lineage>
</organism>
<accession>A0A9N8YPC1</accession>
<keyword evidence="3" id="KW-1185">Reference proteome</keyword>
<reference evidence="2" key="1">
    <citation type="submission" date="2021-06" db="EMBL/GenBank/DDBJ databases">
        <authorList>
            <person name="Kallberg Y."/>
            <person name="Tangrot J."/>
            <person name="Rosling A."/>
        </authorList>
    </citation>
    <scope>NUCLEOTIDE SEQUENCE</scope>
    <source>
        <strain evidence="2">87-6 pot B 2015</strain>
    </source>
</reference>
<proteinExistence type="predicted"/>
<dbReference type="GO" id="GO:0070824">
    <property type="term" value="C:SHREC complex"/>
    <property type="evidence" value="ECO:0007669"/>
    <property type="project" value="InterPro"/>
</dbReference>
<dbReference type="GO" id="GO:0031934">
    <property type="term" value="C:mating-type region heterochromatin"/>
    <property type="evidence" value="ECO:0007669"/>
    <property type="project" value="TreeGrafter"/>
</dbReference>
<evidence type="ECO:0000313" key="2">
    <source>
        <dbReference type="EMBL" id="CAG8437801.1"/>
    </source>
</evidence>
<feature type="domain" description="Cryptic loci regulator 2 N-terminal" evidence="1">
    <location>
        <begin position="78"/>
        <end position="139"/>
    </location>
</feature>
<dbReference type="GO" id="GO:0030466">
    <property type="term" value="P:silent mating-type cassette heterochromatin formation"/>
    <property type="evidence" value="ECO:0007669"/>
    <property type="project" value="TreeGrafter"/>
</dbReference>
<dbReference type="PANTHER" id="PTHR38046">
    <property type="entry name" value="CRYPTIC LOCI REGULATOR 2"/>
    <property type="match status" value="1"/>
</dbReference>
<dbReference type="GO" id="GO:0033553">
    <property type="term" value="C:rDNA heterochromatin"/>
    <property type="evidence" value="ECO:0007669"/>
    <property type="project" value="TreeGrafter"/>
</dbReference>
<sequence length="475" mass="55079">MYVEITSKGINITTTDVIGFSKPIDMSPIKDGSGNVSYYQRLTNTDQRAEHWLQRLGAALANYLREYSNIVISKENEVLVDFPEGYVLYQHNKEYKGSAKTRHDRYLFGAYKFRSPKEFEPHLIWLVSGRVNSCECLYCGSGSKGYNKGKRGELTEEKIINTRSKKKLRDEVETNGMESENINKPKFAKTLYRRGEVVMVNLNATGNEQHIKLIRYAADDNDIPILYWPGVILETRKVPITDNISDDTTSINSDDYNVVYKAYYKIHLLELSDIVQVDRKSLLPWLVCRVEIPEGFNKNEELEPNVKTYVRAIDRVNKISHTYTPVCSYKHREAKDSSEKLRLQKYNAILLGTEMIYRNDYIRLTPVDVNEKYNNGQKVPEYLLISNIYQHSTKGIQFTGAGLLRGMLYKGHSKRRTLSDYEWITVNEPGSEYTIDLQDIAGRFYVLFPNLMEKIDWTSPKKLDERFIILGVKWK</sequence>
<gene>
    <name evidence="2" type="ORF">FMOSSE_LOCUS546</name>
</gene>
<evidence type="ECO:0000259" key="1">
    <source>
        <dbReference type="Pfam" id="PF16761"/>
    </source>
</evidence>
<dbReference type="Proteomes" id="UP000789375">
    <property type="component" value="Unassembled WGS sequence"/>
</dbReference>
<evidence type="ECO:0000313" key="3">
    <source>
        <dbReference type="Proteomes" id="UP000789375"/>
    </source>
</evidence>
<dbReference type="EMBL" id="CAJVPP010000052">
    <property type="protein sequence ID" value="CAG8437801.1"/>
    <property type="molecule type" value="Genomic_DNA"/>
</dbReference>
<name>A0A9N8YPC1_FUNMO</name>
<dbReference type="PANTHER" id="PTHR38046:SF1">
    <property type="entry name" value="CRYPTIC LOCI REGULATOR 2"/>
    <property type="match status" value="1"/>
</dbReference>
<dbReference type="AlphaFoldDB" id="A0A9N8YPC1"/>
<dbReference type="InterPro" id="IPR038986">
    <property type="entry name" value="Clr2"/>
</dbReference>
<dbReference type="InterPro" id="IPR031915">
    <property type="entry name" value="Clr2_N"/>
</dbReference>